<gene>
    <name evidence="1" type="ORF">EDD18DRAFT_1112939</name>
</gene>
<name>A0AA39UJY1_9AGAR</name>
<reference evidence="1" key="1">
    <citation type="submission" date="2023-06" db="EMBL/GenBank/DDBJ databases">
        <authorList>
            <consortium name="Lawrence Berkeley National Laboratory"/>
            <person name="Ahrendt S."/>
            <person name="Sahu N."/>
            <person name="Indic B."/>
            <person name="Wong-Bajracharya J."/>
            <person name="Merenyi Z."/>
            <person name="Ke H.-M."/>
            <person name="Monk M."/>
            <person name="Kocsube S."/>
            <person name="Drula E."/>
            <person name="Lipzen A."/>
            <person name="Balint B."/>
            <person name="Henrissat B."/>
            <person name="Andreopoulos B."/>
            <person name="Martin F.M."/>
            <person name="Harder C.B."/>
            <person name="Rigling D."/>
            <person name="Ford K.L."/>
            <person name="Foster G.D."/>
            <person name="Pangilinan J."/>
            <person name="Papanicolaou A."/>
            <person name="Barry K."/>
            <person name="LaButti K."/>
            <person name="Viragh M."/>
            <person name="Koriabine M."/>
            <person name="Yan M."/>
            <person name="Riley R."/>
            <person name="Champramary S."/>
            <person name="Plett K.L."/>
            <person name="Tsai I.J."/>
            <person name="Slot J."/>
            <person name="Sipos G."/>
            <person name="Plett J."/>
            <person name="Nagy L.G."/>
            <person name="Grigoriev I.V."/>
        </authorList>
    </citation>
    <scope>NUCLEOTIDE SEQUENCE</scope>
    <source>
        <strain evidence="1">HWK02</strain>
    </source>
</reference>
<organism evidence="1 2">
    <name type="scientific">Armillaria luteobubalina</name>
    <dbReference type="NCBI Taxonomy" id="153913"/>
    <lineage>
        <taxon>Eukaryota</taxon>
        <taxon>Fungi</taxon>
        <taxon>Dikarya</taxon>
        <taxon>Basidiomycota</taxon>
        <taxon>Agaricomycotina</taxon>
        <taxon>Agaricomycetes</taxon>
        <taxon>Agaricomycetidae</taxon>
        <taxon>Agaricales</taxon>
        <taxon>Marasmiineae</taxon>
        <taxon>Physalacriaceae</taxon>
        <taxon>Armillaria</taxon>
    </lineage>
</organism>
<keyword evidence="2" id="KW-1185">Reference proteome</keyword>
<comment type="caution">
    <text evidence="1">The sequence shown here is derived from an EMBL/GenBank/DDBJ whole genome shotgun (WGS) entry which is preliminary data.</text>
</comment>
<evidence type="ECO:0000313" key="2">
    <source>
        <dbReference type="Proteomes" id="UP001175228"/>
    </source>
</evidence>
<proteinExistence type="predicted"/>
<dbReference type="AlphaFoldDB" id="A0AA39UJY1"/>
<evidence type="ECO:0000313" key="1">
    <source>
        <dbReference type="EMBL" id="KAK0481950.1"/>
    </source>
</evidence>
<dbReference type="Proteomes" id="UP001175228">
    <property type="component" value="Unassembled WGS sequence"/>
</dbReference>
<dbReference type="EMBL" id="JAUEPU010000071">
    <property type="protein sequence ID" value="KAK0481950.1"/>
    <property type="molecule type" value="Genomic_DNA"/>
</dbReference>
<protein>
    <submittedName>
        <fullName evidence="1">Uncharacterized protein</fullName>
    </submittedName>
</protein>
<sequence length="280" mass="31875">MSQMKVMESSAKAIGSTTPTAAAISFPLEHVLDPSHFGICGNGELMDFRYRKLLQVESADRIYVPIHVFLSDSGVHDIVIDKGRGALSSENRYENNCPSIRSIKPQGEEDAFEQREEKASDFEVERDTMNGIQNIATVTGILYNSKRKNQKKHMAELFRARISTFTSTNMTMMDYRNRREYQLMGLSNKLGDYRGREAAFLNLKSVDEGSLTVPSAPNGASMKFFYQSIAVPLGPNQQTSMRIPFWSELLQFKSQMDKTQRDVYIYVNFRRLSYDPRTGE</sequence>
<accession>A0AA39UJY1</accession>